<comment type="subcellular location">
    <subcellularLocation>
        <location evidence="1">Endomembrane system</location>
        <topology evidence="1">Multi-pass membrane protein</topology>
    </subcellularLocation>
</comment>
<comment type="caution">
    <text evidence="9">The sequence shown here is derived from an EMBL/GenBank/DDBJ whole genome shotgun (WGS) entry which is preliminary data.</text>
</comment>
<dbReference type="Pfam" id="PF05090">
    <property type="entry name" value="HTTM"/>
    <property type="match status" value="1"/>
</dbReference>
<feature type="transmembrane region" description="Helical" evidence="7">
    <location>
        <begin position="191"/>
        <end position="211"/>
    </location>
</feature>
<feature type="transmembrane region" description="Helical" evidence="7">
    <location>
        <begin position="100"/>
        <end position="117"/>
    </location>
</feature>
<evidence type="ECO:0000256" key="2">
    <source>
        <dbReference type="ARBA" id="ARBA00022692"/>
    </source>
</evidence>
<proteinExistence type="predicted"/>
<protein>
    <submittedName>
        <fullName evidence="9">Vitamin K-dependent gamma-carboxylase</fullName>
    </submittedName>
</protein>
<dbReference type="PANTHER" id="PTHR12639:SF7">
    <property type="entry name" value="HTTM DOMAIN-CONTAINING PROTEIN"/>
    <property type="match status" value="1"/>
</dbReference>
<evidence type="ECO:0000256" key="6">
    <source>
        <dbReference type="ARBA" id="ARBA00023239"/>
    </source>
</evidence>
<feature type="transmembrane region" description="Helical" evidence="7">
    <location>
        <begin position="289"/>
        <end position="310"/>
    </location>
</feature>
<evidence type="ECO:0000256" key="5">
    <source>
        <dbReference type="ARBA" id="ARBA00023157"/>
    </source>
</evidence>
<organism evidence="9 10">
    <name type="scientific">Cesiribacter andamanensis AMV16</name>
    <dbReference type="NCBI Taxonomy" id="1279009"/>
    <lineage>
        <taxon>Bacteria</taxon>
        <taxon>Pseudomonadati</taxon>
        <taxon>Bacteroidota</taxon>
        <taxon>Cytophagia</taxon>
        <taxon>Cytophagales</taxon>
        <taxon>Cesiribacteraceae</taxon>
        <taxon>Cesiribacter</taxon>
    </lineage>
</organism>
<dbReference type="InterPro" id="IPR007782">
    <property type="entry name" value="VKG_COase"/>
</dbReference>
<feature type="transmembrane region" description="Helical" evidence="7">
    <location>
        <begin position="77"/>
        <end position="94"/>
    </location>
</feature>
<dbReference type="Proteomes" id="UP000011910">
    <property type="component" value="Unassembled WGS sequence"/>
</dbReference>
<name>M7P0R8_9BACT</name>
<dbReference type="STRING" id="1279009.ADICEAN_00708"/>
<dbReference type="SMART" id="SM00752">
    <property type="entry name" value="HTTM"/>
    <property type="match status" value="1"/>
</dbReference>
<dbReference type="InterPro" id="IPR053935">
    <property type="entry name" value="VKGC_lumenal_dom"/>
</dbReference>
<gene>
    <name evidence="9" type="ORF">ADICEAN_00708</name>
</gene>
<dbReference type="InterPro" id="IPR053934">
    <property type="entry name" value="HTTM_dom"/>
</dbReference>
<feature type="domain" description="HTTM-like" evidence="8">
    <location>
        <begin position="1"/>
        <end position="256"/>
    </location>
</feature>
<dbReference type="PANTHER" id="PTHR12639">
    <property type="entry name" value="VITAMIN K-DEPENDENT GAMMA-CARBOXYLASE"/>
    <property type="match status" value="1"/>
</dbReference>
<evidence type="ECO:0000256" key="7">
    <source>
        <dbReference type="SAM" id="Phobius"/>
    </source>
</evidence>
<evidence type="ECO:0000259" key="8">
    <source>
        <dbReference type="SMART" id="SM00752"/>
    </source>
</evidence>
<keyword evidence="4 7" id="KW-0472">Membrane</keyword>
<evidence type="ECO:0000256" key="1">
    <source>
        <dbReference type="ARBA" id="ARBA00004127"/>
    </source>
</evidence>
<evidence type="ECO:0000313" key="9">
    <source>
        <dbReference type="EMBL" id="EMR04184.1"/>
    </source>
</evidence>
<keyword evidence="2 7" id="KW-0812">Transmembrane</keyword>
<keyword evidence="6" id="KW-0456">Lyase</keyword>
<accession>M7P0R8</accession>
<dbReference type="Pfam" id="PF22777">
    <property type="entry name" value="VKGC_lumenal_dom"/>
    <property type="match status" value="1"/>
</dbReference>
<keyword evidence="3 7" id="KW-1133">Transmembrane helix</keyword>
<dbReference type="GO" id="GO:0012505">
    <property type="term" value="C:endomembrane system"/>
    <property type="evidence" value="ECO:0007669"/>
    <property type="project" value="UniProtKB-SubCell"/>
</dbReference>
<dbReference type="GO" id="GO:0008488">
    <property type="term" value="F:gamma-glutamyl carboxylase activity"/>
    <property type="evidence" value="ECO:0007669"/>
    <property type="project" value="InterPro"/>
</dbReference>
<feature type="transmembrane region" description="Helical" evidence="7">
    <location>
        <begin position="45"/>
        <end position="70"/>
    </location>
</feature>
<keyword evidence="5" id="KW-1015">Disulfide bond</keyword>
<dbReference type="AlphaFoldDB" id="M7P0R8"/>
<evidence type="ECO:0000256" key="3">
    <source>
        <dbReference type="ARBA" id="ARBA00022989"/>
    </source>
</evidence>
<dbReference type="InterPro" id="IPR011020">
    <property type="entry name" value="HTTM-like"/>
</dbReference>
<evidence type="ECO:0000313" key="10">
    <source>
        <dbReference type="Proteomes" id="UP000011910"/>
    </source>
</evidence>
<evidence type="ECO:0000256" key="4">
    <source>
        <dbReference type="ARBA" id="ARBA00023136"/>
    </source>
</evidence>
<dbReference type="eggNOG" id="COG3250">
    <property type="taxonomic scope" value="Bacteria"/>
</dbReference>
<sequence>MFRIIFGAMMLLATLRFMARGWVELLYVQPKFFFHYWGFSWVQHPLALGLPAWTVHAVYMLMAAAALGILLGWRYRLSAGLFFLLFTYTELWDLTNYLNHYYFTSLVAGLMVLLPAHRSFSLDVRRRPSLAVATVPAWTIYLLQFQLGVVYFYAGLAKLHPDWLLHAQPLRLWLPARADMPLIGPLFKEVWVAYFFSWFGCLYDLSIPFLLRWHRSRPLAYVAVIAFHVLTWLLFPIGMFPWIMIGSTLIFFSARFHQRLLDKLQRLLRWRLPRVPGSTYRMRPLLQRALLMGLGLYVLVQLVFPFRYALYPGNLYWTEQGFRFSWRVMLMEKAGSISFWVEDSATGRRLPVNTREYLNAQQEKMMATQPDMILQFAHFLKEDYSRKGVNAPRVYADSWVSLNGRRSRPYLRSDVDLASLQDGWAPKDWILPFDDTPYRAHR</sequence>
<reference evidence="9 10" key="1">
    <citation type="journal article" date="2013" name="Genome Announc.">
        <title>Draft Genome Sequence of Cesiribacter andamanensis Strain AMV16T, Isolated from a Soil Sample from a Mud Volcano in the Andaman Islands, India.</title>
        <authorList>
            <person name="Shivaji S."/>
            <person name="Ara S."/>
            <person name="Begum Z."/>
            <person name="Srinivas T.N."/>
            <person name="Singh A."/>
            <person name="Kumar Pinnaka A."/>
        </authorList>
    </citation>
    <scope>NUCLEOTIDE SEQUENCE [LARGE SCALE GENOMIC DNA]</scope>
    <source>
        <strain evidence="9 10">AMV16</strain>
    </source>
</reference>
<keyword evidence="10" id="KW-1185">Reference proteome</keyword>
<feature type="transmembrane region" description="Helical" evidence="7">
    <location>
        <begin position="129"/>
        <end position="154"/>
    </location>
</feature>
<feature type="transmembrane region" description="Helical" evidence="7">
    <location>
        <begin position="218"/>
        <end position="235"/>
    </location>
</feature>
<dbReference type="EMBL" id="AODQ01000010">
    <property type="protein sequence ID" value="EMR04184.1"/>
    <property type="molecule type" value="Genomic_DNA"/>
</dbReference>
<dbReference type="PATRIC" id="fig|1279009.4.peg.722"/>
<dbReference type="GO" id="GO:0019842">
    <property type="term" value="F:vitamin binding"/>
    <property type="evidence" value="ECO:0007669"/>
    <property type="project" value="TreeGrafter"/>
</dbReference>